<protein>
    <submittedName>
        <fullName evidence="1 2">A-kinase-interacting protein 1</fullName>
    </submittedName>
</protein>
<dbReference type="PANTHER" id="PTHR14330:SF2">
    <property type="entry name" value="A-KINASE-INTERACTING PROTEIN 1"/>
    <property type="match status" value="1"/>
</dbReference>
<dbReference type="AlphaFoldDB" id="A0A8B9L7C3"/>
<dbReference type="KEGG" id="amex:103047575"/>
<dbReference type="EMBL" id="JAICCE010000009">
    <property type="protein sequence ID" value="KAG9273137.1"/>
    <property type="molecule type" value="Genomic_DNA"/>
</dbReference>
<dbReference type="OrthoDB" id="5945634at2759"/>
<evidence type="ECO:0000313" key="2">
    <source>
        <dbReference type="Ensembl" id="ENSAMXP00005048197.1"/>
    </source>
</evidence>
<evidence type="ECO:0000313" key="1">
    <source>
        <dbReference type="EMBL" id="KAG9273137.1"/>
    </source>
</evidence>
<dbReference type="InterPro" id="IPR033214">
    <property type="entry name" value="AKIP1"/>
</dbReference>
<dbReference type="GO" id="GO:1901222">
    <property type="term" value="P:regulation of non-canonical NF-kappaB signal transduction"/>
    <property type="evidence" value="ECO:0007669"/>
    <property type="project" value="InterPro"/>
</dbReference>
<dbReference type="CTD" id="56672"/>
<organism evidence="2 3">
    <name type="scientific">Astyanax mexicanus</name>
    <name type="common">Blind cave fish</name>
    <name type="synonym">Astyanax fasciatus mexicanus</name>
    <dbReference type="NCBI Taxonomy" id="7994"/>
    <lineage>
        <taxon>Eukaryota</taxon>
        <taxon>Metazoa</taxon>
        <taxon>Chordata</taxon>
        <taxon>Craniata</taxon>
        <taxon>Vertebrata</taxon>
        <taxon>Euteleostomi</taxon>
        <taxon>Actinopterygii</taxon>
        <taxon>Neopterygii</taxon>
        <taxon>Teleostei</taxon>
        <taxon>Ostariophysi</taxon>
        <taxon>Characiformes</taxon>
        <taxon>Characoidei</taxon>
        <taxon>Acestrorhamphidae</taxon>
        <taxon>Acestrorhamphinae</taxon>
        <taxon>Astyanax</taxon>
    </lineage>
</organism>
<evidence type="ECO:0000313" key="3">
    <source>
        <dbReference type="Proteomes" id="UP000694621"/>
    </source>
</evidence>
<dbReference type="GeneID" id="103047575"/>
<gene>
    <name evidence="1" type="primary">AKIP1</name>
    <name evidence="1" type="ORF">AMEX_G12236</name>
</gene>
<evidence type="ECO:0000313" key="4">
    <source>
        <dbReference type="Proteomes" id="UP000752171"/>
    </source>
</evidence>
<reference evidence="1 4" key="1">
    <citation type="submission" date="2021-07" db="EMBL/GenBank/DDBJ databases">
        <authorList>
            <person name="Imarazene B."/>
            <person name="Zahm M."/>
            <person name="Klopp C."/>
            <person name="Cabau C."/>
            <person name="Beille S."/>
            <person name="Jouanno E."/>
            <person name="Castinel A."/>
            <person name="Lluch J."/>
            <person name="Gil L."/>
            <person name="Kuchtly C."/>
            <person name="Lopez Roques C."/>
            <person name="Donnadieu C."/>
            <person name="Parrinello H."/>
            <person name="Journot L."/>
            <person name="Du K."/>
            <person name="Schartl M."/>
            <person name="Retaux S."/>
            <person name="Guiguen Y."/>
        </authorList>
    </citation>
    <scope>NUCLEOTIDE SEQUENCE [LARGE SCALE GENOMIC DNA]</scope>
    <source>
        <strain evidence="1">Pach_M1</strain>
        <tissue evidence="1">Testis</tissue>
    </source>
</reference>
<dbReference type="Ensembl" id="ENSAMXT00005052290.1">
    <property type="protein sequence ID" value="ENSAMXP00005048197.1"/>
    <property type="gene ID" value="ENSAMXG00005022040.1"/>
</dbReference>
<proteinExistence type="predicted"/>
<sequence>MRRTASMAGQSWLESSLQRSSKLGLEVLERAKRRSVDWPSVRRPNWKHNAKEKHAEVQEELCVHEGLDLDRAFSRIVQHMSETTHQCKNFYKSSSAAKVSEQEKNHVCRFHSQQSPSGQHRPTNSTFRKAQYTGLSEPEDFLIEVSPGTYSVTAAMQDASPQTRVVHISAGESKSLTFDL</sequence>
<dbReference type="Gene3D" id="2.60.40.1120">
    <property type="entry name" value="Carboxypeptidase-like, regulatory domain"/>
    <property type="match status" value="1"/>
</dbReference>
<dbReference type="Proteomes" id="UP000752171">
    <property type="component" value="Unassembled WGS sequence"/>
</dbReference>
<reference evidence="2" key="2">
    <citation type="submission" date="2025-05" db="UniProtKB">
        <authorList>
            <consortium name="Ensembl"/>
        </authorList>
    </citation>
    <scope>IDENTIFICATION</scope>
</reference>
<dbReference type="GO" id="GO:0005654">
    <property type="term" value="C:nucleoplasm"/>
    <property type="evidence" value="ECO:0007669"/>
    <property type="project" value="TreeGrafter"/>
</dbReference>
<name>A0A8B9L7C3_ASTMX</name>
<dbReference type="OMA" id="RIMAEFM"/>
<dbReference type="PANTHER" id="PTHR14330">
    <property type="entry name" value="A-KINASE-INTERACTING PROTEIN 1"/>
    <property type="match status" value="1"/>
</dbReference>
<accession>A0A8B9L7C3</accession>
<dbReference type="Proteomes" id="UP000694621">
    <property type="component" value="Unplaced"/>
</dbReference>